<protein>
    <submittedName>
        <fullName evidence="3">Uncharacterized protein</fullName>
    </submittedName>
</protein>
<keyword evidence="4" id="KW-1185">Reference proteome</keyword>
<feature type="compositionally biased region" description="Basic and acidic residues" evidence="2">
    <location>
        <begin position="339"/>
        <end position="371"/>
    </location>
</feature>
<feature type="region of interest" description="Disordered" evidence="2">
    <location>
        <begin position="499"/>
        <end position="722"/>
    </location>
</feature>
<feature type="compositionally biased region" description="Low complexity" evidence="2">
    <location>
        <begin position="543"/>
        <end position="555"/>
    </location>
</feature>
<feature type="compositionally biased region" description="Acidic residues" evidence="2">
    <location>
        <begin position="682"/>
        <end position="722"/>
    </location>
</feature>
<name>A0AAU9IQ64_9CILI</name>
<keyword evidence="1" id="KW-0175">Coiled coil</keyword>
<evidence type="ECO:0000256" key="1">
    <source>
        <dbReference type="SAM" id="Coils"/>
    </source>
</evidence>
<dbReference type="EMBL" id="CAJZBQ010000013">
    <property type="protein sequence ID" value="CAG9315308.1"/>
    <property type="molecule type" value="Genomic_DNA"/>
</dbReference>
<gene>
    <name evidence="3" type="ORF">BSTOLATCC_MIC13082</name>
</gene>
<dbReference type="AlphaFoldDB" id="A0AAU9IQ64"/>
<accession>A0AAU9IQ64</accession>
<comment type="caution">
    <text evidence="3">The sequence shown here is derived from an EMBL/GenBank/DDBJ whole genome shotgun (WGS) entry which is preliminary data.</text>
</comment>
<reference evidence="3" key="1">
    <citation type="submission" date="2021-09" db="EMBL/GenBank/DDBJ databases">
        <authorList>
            <consortium name="AG Swart"/>
            <person name="Singh M."/>
            <person name="Singh A."/>
            <person name="Seah K."/>
            <person name="Emmerich C."/>
        </authorList>
    </citation>
    <scope>NUCLEOTIDE SEQUENCE</scope>
    <source>
        <strain evidence="3">ATCC30299</strain>
    </source>
</reference>
<dbReference type="Proteomes" id="UP001162131">
    <property type="component" value="Unassembled WGS sequence"/>
</dbReference>
<feature type="region of interest" description="Disordered" evidence="2">
    <location>
        <begin position="322"/>
        <end position="412"/>
    </location>
</feature>
<sequence>MEDLISVNFDYQAKGSDFQLGMQIDYPSPDIYENTAYKPHSNQSSASPIPSIDLNQKLLEMVTQQSAFQQQIIKLQADLLQIEKESASKDAEIKKLNKQAKQFQIQIEEKTKNLQELTIDYQEKFRNFEAENQELQSANLDLEQKIASLSAALEQKTAQYVKLQNAYKEREKRRSTAEVMLDQQETNNKDLIQKNVILEKQVQDLEKKNNENNRIIMKLRADIQSTDEIMGQRDSQVKKVLNKIKQQESEIVKLREENKKKDDTISNLQIKVDFLEKHLEETKTVYKERDMKKALQQISAKDSELKLMKEMAKNWQLQFKKAADSGKSKKPVKLPPIAIEEKSIEKPSDKKLRFRENLRAKNFRKPDESKSAESNIISAPGESETSPHKQVRKGTPKPKVQKTSPDSALNSVASSIKGFPEIERIEVKSDASSGFEFAFRGKSDDKFNEDFGSPNYDKDINFRNIDSPEADYKSVSSPEFEVVKSAKINIEKIDPRSQGYINNTEEAPQEKEFVENYREEYIPVNESPNFRGEEEVNQEENYPEPSYPETTYPAEEPQKISPDPPADVAETQQIKSNEISKQPEQLEENPNWGEDLEDVDYFSRDKHEEAPENPRDQYEPELQQPIIAKKESIRNPPSERIVETEPSSQTQKTQLKSERVVEAEPAPQTQKTQLNSQATQQEEIEAEVLNEEEIPNEEPEGTSEEEGEEVGDVDLEDLEEDF</sequence>
<feature type="compositionally biased region" description="Polar residues" evidence="2">
    <location>
        <begin position="667"/>
        <end position="681"/>
    </location>
</feature>
<feature type="compositionally biased region" description="Polar residues" evidence="2">
    <location>
        <begin position="570"/>
        <end position="583"/>
    </location>
</feature>
<feature type="compositionally biased region" description="Polar residues" evidence="2">
    <location>
        <begin position="645"/>
        <end position="654"/>
    </location>
</feature>
<feature type="compositionally biased region" description="Basic and acidic residues" evidence="2">
    <location>
        <begin position="508"/>
        <end position="521"/>
    </location>
</feature>
<feature type="compositionally biased region" description="Basic residues" evidence="2">
    <location>
        <begin position="389"/>
        <end position="400"/>
    </location>
</feature>
<feature type="compositionally biased region" description="Basic and acidic residues" evidence="2">
    <location>
        <begin position="601"/>
        <end position="618"/>
    </location>
</feature>
<evidence type="ECO:0000313" key="3">
    <source>
        <dbReference type="EMBL" id="CAG9315308.1"/>
    </source>
</evidence>
<evidence type="ECO:0000313" key="4">
    <source>
        <dbReference type="Proteomes" id="UP001162131"/>
    </source>
</evidence>
<organism evidence="3 4">
    <name type="scientific">Blepharisma stoltei</name>
    <dbReference type="NCBI Taxonomy" id="1481888"/>
    <lineage>
        <taxon>Eukaryota</taxon>
        <taxon>Sar</taxon>
        <taxon>Alveolata</taxon>
        <taxon>Ciliophora</taxon>
        <taxon>Postciliodesmatophora</taxon>
        <taxon>Heterotrichea</taxon>
        <taxon>Heterotrichida</taxon>
        <taxon>Blepharismidae</taxon>
        <taxon>Blepharisma</taxon>
    </lineage>
</organism>
<feature type="coiled-coil region" evidence="1">
    <location>
        <begin position="79"/>
        <end position="285"/>
    </location>
</feature>
<feature type="compositionally biased region" description="Polar residues" evidence="2">
    <location>
        <begin position="401"/>
        <end position="412"/>
    </location>
</feature>
<evidence type="ECO:0000256" key="2">
    <source>
        <dbReference type="SAM" id="MobiDB-lite"/>
    </source>
</evidence>
<proteinExistence type="predicted"/>